<keyword evidence="1" id="KW-1133">Transmembrane helix</keyword>
<gene>
    <name evidence="2" type="ORF">FHS27_000378</name>
</gene>
<sequence>MNKQNDRLIRAIVACGSFVALIVIGYPLVDEGYRLREDHRALSELEKEFELSQSRDARLHRIETKLHEQKLQLVKQCVNQNRIPAVRDELIAMIRDCGGSLRALEIEDGQKRPWGTQDDDPRVRRSPEFGTESEFELHSHEVALSVVGPLEAVLKIISVVDDHHWLLNIDALTLEPVAGGESVLSLEMNMTLFGLLHAPAPIEDTFAMID</sequence>
<feature type="transmembrane region" description="Helical" evidence="1">
    <location>
        <begin position="7"/>
        <end position="29"/>
    </location>
</feature>
<keyword evidence="1" id="KW-0812">Transmembrane</keyword>
<dbReference type="AlphaFoldDB" id="A0A7W5DU55"/>
<proteinExistence type="predicted"/>
<accession>A0A7W5DU55</accession>
<keyword evidence="3" id="KW-1185">Reference proteome</keyword>
<name>A0A7W5DU55_9BACT</name>
<organism evidence="2 3">
    <name type="scientific">Aporhodopirellula rubra</name>
    <dbReference type="NCBI Taxonomy" id="980271"/>
    <lineage>
        <taxon>Bacteria</taxon>
        <taxon>Pseudomonadati</taxon>
        <taxon>Planctomycetota</taxon>
        <taxon>Planctomycetia</taxon>
        <taxon>Pirellulales</taxon>
        <taxon>Pirellulaceae</taxon>
        <taxon>Aporhodopirellula</taxon>
    </lineage>
</organism>
<dbReference type="Proteomes" id="UP000536179">
    <property type="component" value="Unassembled WGS sequence"/>
</dbReference>
<dbReference type="RefSeq" id="WP_009101075.1">
    <property type="nucleotide sequence ID" value="NZ_JACHXU010000001.1"/>
</dbReference>
<dbReference type="EMBL" id="JACHXU010000001">
    <property type="protein sequence ID" value="MBB3204614.1"/>
    <property type="molecule type" value="Genomic_DNA"/>
</dbReference>
<reference evidence="2 3" key="1">
    <citation type="submission" date="2020-08" db="EMBL/GenBank/DDBJ databases">
        <title>Genomic Encyclopedia of Type Strains, Phase III (KMG-III): the genomes of soil and plant-associated and newly described type strains.</title>
        <authorList>
            <person name="Whitman W."/>
        </authorList>
    </citation>
    <scope>NUCLEOTIDE SEQUENCE [LARGE SCALE GENOMIC DNA]</scope>
    <source>
        <strain evidence="2 3">CECT 8075</strain>
    </source>
</reference>
<protein>
    <submittedName>
        <fullName evidence="2">Uncharacterized protein</fullName>
    </submittedName>
</protein>
<evidence type="ECO:0000256" key="1">
    <source>
        <dbReference type="SAM" id="Phobius"/>
    </source>
</evidence>
<comment type="caution">
    <text evidence="2">The sequence shown here is derived from an EMBL/GenBank/DDBJ whole genome shotgun (WGS) entry which is preliminary data.</text>
</comment>
<keyword evidence="1" id="KW-0472">Membrane</keyword>
<evidence type="ECO:0000313" key="3">
    <source>
        <dbReference type="Proteomes" id="UP000536179"/>
    </source>
</evidence>
<evidence type="ECO:0000313" key="2">
    <source>
        <dbReference type="EMBL" id="MBB3204614.1"/>
    </source>
</evidence>